<protein>
    <recommendedName>
        <fullName evidence="9">TRAP transporter small permease protein</fullName>
    </recommendedName>
</protein>
<evidence type="ECO:0000256" key="9">
    <source>
        <dbReference type="RuleBase" id="RU369079"/>
    </source>
</evidence>
<evidence type="ECO:0000256" key="8">
    <source>
        <dbReference type="ARBA" id="ARBA00038436"/>
    </source>
</evidence>
<evidence type="ECO:0000256" key="4">
    <source>
        <dbReference type="ARBA" id="ARBA00022519"/>
    </source>
</evidence>
<gene>
    <name evidence="11" type="ORF">SAMN02745213_00683</name>
</gene>
<comment type="subcellular location">
    <subcellularLocation>
        <location evidence="1 9">Cell inner membrane</location>
        <topology evidence="1 9">Multi-pass membrane protein</topology>
    </subcellularLocation>
</comment>
<evidence type="ECO:0000256" key="2">
    <source>
        <dbReference type="ARBA" id="ARBA00022448"/>
    </source>
</evidence>
<feature type="transmembrane region" description="Helical" evidence="9">
    <location>
        <begin position="85"/>
        <end position="107"/>
    </location>
</feature>
<keyword evidence="6 9" id="KW-1133">Transmembrane helix</keyword>
<evidence type="ECO:0000256" key="1">
    <source>
        <dbReference type="ARBA" id="ARBA00004429"/>
    </source>
</evidence>
<feature type="transmembrane region" description="Helical" evidence="9">
    <location>
        <begin position="47"/>
        <end position="64"/>
    </location>
</feature>
<keyword evidence="3" id="KW-1003">Cell membrane</keyword>
<sequence>MEKISQVISKSLDVFSVVLLVVMSLLVIINVALRFIFNSSIVFSEELSRFLFIWVVYIGAIIAVRDDSHIYVDFIRKKLPQGIQFFLKIVCEIAMLIGCTLFFLGSVDLTEVNITDHSPVAGISLGFVYSAGLLGSFGMIIMLLIRLYRVLRKKEVTSQKEAK</sequence>
<comment type="subunit">
    <text evidence="9">The complex comprises the extracytoplasmic solute receptor protein and the two transmembrane proteins.</text>
</comment>
<dbReference type="InterPro" id="IPR007387">
    <property type="entry name" value="TRAP_DctQ"/>
</dbReference>
<keyword evidence="2 9" id="KW-0813">Transport</keyword>
<evidence type="ECO:0000256" key="6">
    <source>
        <dbReference type="ARBA" id="ARBA00022989"/>
    </source>
</evidence>
<dbReference type="PANTHER" id="PTHR35011:SF2">
    <property type="entry name" value="2,3-DIKETO-L-GULONATE TRAP TRANSPORTER SMALL PERMEASE PROTEIN YIAM"/>
    <property type="match status" value="1"/>
</dbReference>
<reference evidence="12" key="1">
    <citation type="submission" date="2017-02" db="EMBL/GenBank/DDBJ databases">
        <authorList>
            <person name="Varghese N."/>
            <person name="Submissions S."/>
        </authorList>
    </citation>
    <scope>NUCLEOTIDE SEQUENCE [LARGE SCALE GENOMIC DNA]</scope>
    <source>
        <strain evidence="12">DSM 3072</strain>
    </source>
</reference>
<dbReference type="AlphaFoldDB" id="A0A1T4V3A5"/>
<name>A0A1T4V3A5_9GAMM</name>
<accession>A0A1T4V3A5</accession>
<dbReference type="STRING" id="83771.SAMN02910357_01401"/>
<comment type="similarity">
    <text evidence="8 9">Belongs to the TRAP transporter small permease family.</text>
</comment>
<keyword evidence="4 9" id="KW-0997">Cell inner membrane</keyword>
<dbReference type="GO" id="GO:0015740">
    <property type="term" value="P:C4-dicarboxylate transport"/>
    <property type="evidence" value="ECO:0007669"/>
    <property type="project" value="TreeGrafter"/>
</dbReference>
<dbReference type="RefSeq" id="WP_078928231.1">
    <property type="nucleotide sequence ID" value="NZ_FUXX01000007.1"/>
</dbReference>
<evidence type="ECO:0000256" key="3">
    <source>
        <dbReference type="ARBA" id="ARBA00022475"/>
    </source>
</evidence>
<evidence type="ECO:0000313" key="12">
    <source>
        <dbReference type="Proteomes" id="UP000242432"/>
    </source>
</evidence>
<evidence type="ECO:0000256" key="7">
    <source>
        <dbReference type="ARBA" id="ARBA00023136"/>
    </source>
</evidence>
<evidence type="ECO:0000259" key="10">
    <source>
        <dbReference type="Pfam" id="PF04290"/>
    </source>
</evidence>
<organism evidence="11 12">
    <name type="scientific">Succinivibrio dextrinosolvens DSM 3072</name>
    <dbReference type="NCBI Taxonomy" id="1123324"/>
    <lineage>
        <taxon>Bacteria</taxon>
        <taxon>Pseudomonadati</taxon>
        <taxon>Pseudomonadota</taxon>
        <taxon>Gammaproteobacteria</taxon>
        <taxon>Aeromonadales</taxon>
        <taxon>Succinivibrionaceae</taxon>
        <taxon>Succinivibrio</taxon>
    </lineage>
</organism>
<evidence type="ECO:0000256" key="5">
    <source>
        <dbReference type="ARBA" id="ARBA00022692"/>
    </source>
</evidence>
<dbReference type="InterPro" id="IPR055348">
    <property type="entry name" value="DctQ"/>
</dbReference>
<dbReference type="Pfam" id="PF04290">
    <property type="entry name" value="DctQ"/>
    <property type="match status" value="1"/>
</dbReference>
<dbReference type="Proteomes" id="UP000242432">
    <property type="component" value="Unassembled WGS sequence"/>
</dbReference>
<feature type="transmembrane region" description="Helical" evidence="9">
    <location>
        <begin position="12"/>
        <end position="35"/>
    </location>
</feature>
<dbReference type="GO" id="GO:0022857">
    <property type="term" value="F:transmembrane transporter activity"/>
    <property type="evidence" value="ECO:0007669"/>
    <property type="project" value="UniProtKB-UniRule"/>
</dbReference>
<keyword evidence="5 9" id="KW-0812">Transmembrane</keyword>
<keyword evidence="7 9" id="KW-0472">Membrane</keyword>
<evidence type="ECO:0000313" key="11">
    <source>
        <dbReference type="EMBL" id="SKA59402.1"/>
    </source>
</evidence>
<feature type="domain" description="Tripartite ATP-independent periplasmic transporters DctQ component" evidence="10">
    <location>
        <begin position="23"/>
        <end position="152"/>
    </location>
</feature>
<keyword evidence="12" id="KW-1185">Reference proteome</keyword>
<comment type="function">
    <text evidence="9">Part of the tripartite ATP-independent periplasmic (TRAP) transport system.</text>
</comment>
<feature type="transmembrane region" description="Helical" evidence="9">
    <location>
        <begin position="127"/>
        <end position="145"/>
    </location>
</feature>
<dbReference type="PANTHER" id="PTHR35011">
    <property type="entry name" value="2,3-DIKETO-L-GULONATE TRAP TRANSPORTER SMALL PERMEASE PROTEIN YIAM"/>
    <property type="match status" value="1"/>
</dbReference>
<dbReference type="EMBL" id="FUXX01000007">
    <property type="protein sequence ID" value="SKA59402.1"/>
    <property type="molecule type" value="Genomic_DNA"/>
</dbReference>
<proteinExistence type="inferred from homology"/>
<dbReference type="GO" id="GO:0005886">
    <property type="term" value="C:plasma membrane"/>
    <property type="evidence" value="ECO:0007669"/>
    <property type="project" value="UniProtKB-SubCell"/>
</dbReference>